<feature type="transmembrane region" description="Helical" evidence="1">
    <location>
        <begin position="50"/>
        <end position="72"/>
    </location>
</feature>
<dbReference type="RefSeq" id="WP_378289329.1">
    <property type="nucleotide sequence ID" value="NZ_JBHULE010000002.1"/>
</dbReference>
<proteinExistence type="predicted"/>
<gene>
    <name evidence="2" type="ORF">ACFSR1_02615</name>
</gene>
<dbReference type="Proteomes" id="UP001597319">
    <property type="component" value="Unassembled WGS sequence"/>
</dbReference>
<keyword evidence="1" id="KW-0472">Membrane</keyword>
<dbReference type="EMBL" id="JBHULE010000002">
    <property type="protein sequence ID" value="MFD2561545.1"/>
    <property type="molecule type" value="Genomic_DNA"/>
</dbReference>
<protein>
    <submittedName>
        <fullName evidence="2">Uncharacterized protein</fullName>
    </submittedName>
</protein>
<comment type="caution">
    <text evidence="2">The sequence shown here is derived from an EMBL/GenBank/DDBJ whole genome shotgun (WGS) entry which is preliminary data.</text>
</comment>
<feature type="transmembrane region" description="Helical" evidence="1">
    <location>
        <begin position="12"/>
        <end position="30"/>
    </location>
</feature>
<keyword evidence="3" id="KW-1185">Reference proteome</keyword>
<evidence type="ECO:0000313" key="2">
    <source>
        <dbReference type="EMBL" id="MFD2561545.1"/>
    </source>
</evidence>
<reference evidence="3" key="1">
    <citation type="journal article" date="2019" name="Int. J. Syst. Evol. Microbiol.">
        <title>The Global Catalogue of Microorganisms (GCM) 10K type strain sequencing project: providing services to taxonomists for standard genome sequencing and annotation.</title>
        <authorList>
            <consortium name="The Broad Institute Genomics Platform"/>
            <consortium name="The Broad Institute Genome Sequencing Center for Infectious Disease"/>
            <person name="Wu L."/>
            <person name="Ma J."/>
        </authorList>
    </citation>
    <scope>NUCLEOTIDE SEQUENCE [LARGE SCALE GENOMIC DNA]</scope>
    <source>
        <strain evidence="3">KCTC 52274</strain>
    </source>
</reference>
<evidence type="ECO:0000256" key="1">
    <source>
        <dbReference type="SAM" id="Phobius"/>
    </source>
</evidence>
<accession>A0ABW5L9T9</accession>
<keyword evidence="1" id="KW-1133">Transmembrane helix</keyword>
<feature type="transmembrane region" description="Helical" evidence="1">
    <location>
        <begin position="84"/>
        <end position="102"/>
    </location>
</feature>
<name>A0ABW5L9T9_9FLAO</name>
<organism evidence="2 3">
    <name type="scientific">Aquimarina rubra</name>
    <dbReference type="NCBI Taxonomy" id="1920033"/>
    <lineage>
        <taxon>Bacteria</taxon>
        <taxon>Pseudomonadati</taxon>
        <taxon>Bacteroidota</taxon>
        <taxon>Flavobacteriia</taxon>
        <taxon>Flavobacteriales</taxon>
        <taxon>Flavobacteriaceae</taxon>
        <taxon>Aquimarina</taxon>
    </lineage>
</organism>
<keyword evidence="1" id="KW-0812">Transmembrane</keyword>
<feature type="transmembrane region" description="Helical" evidence="1">
    <location>
        <begin position="133"/>
        <end position="166"/>
    </location>
</feature>
<sequence>MITQKILQNKFLFIIPVTVLVGLHILWEYFNGGVTTHYLLAREDLPGISNWWGLLTIPLLSWILISLSKWLHNKNQTTYSISKITNGFIGGLVFGILISLLWEFRLENILSYAILLPIPIALFLRVHLPGNLLGFIIGLTYTFGGILPIGIGTVLIIGSFLIWTIFRKGLPFIFQKINQSIH</sequence>
<evidence type="ECO:0000313" key="3">
    <source>
        <dbReference type="Proteomes" id="UP001597319"/>
    </source>
</evidence>